<organism evidence="1 2">
    <name type="scientific">Labrys miyagiensis</name>
    <dbReference type="NCBI Taxonomy" id="346912"/>
    <lineage>
        <taxon>Bacteria</taxon>
        <taxon>Pseudomonadati</taxon>
        <taxon>Pseudomonadota</taxon>
        <taxon>Alphaproteobacteria</taxon>
        <taxon>Hyphomicrobiales</taxon>
        <taxon>Xanthobacteraceae</taxon>
        <taxon>Labrys</taxon>
    </lineage>
</organism>
<dbReference type="EMBL" id="BSPC01000009">
    <property type="protein sequence ID" value="GLS18112.1"/>
    <property type="molecule type" value="Genomic_DNA"/>
</dbReference>
<evidence type="ECO:0000313" key="1">
    <source>
        <dbReference type="EMBL" id="GLS18112.1"/>
    </source>
</evidence>
<evidence type="ECO:0000313" key="2">
    <source>
        <dbReference type="Proteomes" id="UP001156882"/>
    </source>
</evidence>
<gene>
    <name evidence="1" type="ORF">GCM10007874_11280</name>
</gene>
<reference evidence="2" key="1">
    <citation type="journal article" date="2019" name="Int. J. Syst. Evol. Microbiol.">
        <title>The Global Catalogue of Microorganisms (GCM) 10K type strain sequencing project: providing services to taxonomists for standard genome sequencing and annotation.</title>
        <authorList>
            <consortium name="The Broad Institute Genomics Platform"/>
            <consortium name="The Broad Institute Genome Sequencing Center for Infectious Disease"/>
            <person name="Wu L."/>
            <person name="Ma J."/>
        </authorList>
    </citation>
    <scope>NUCLEOTIDE SEQUENCE [LARGE SCALE GENOMIC DNA]</scope>
    <source>
        <strain evidence="2">NBRC 101365</strain>
    </source>
</reference>
<protein>
    <submittedName>
        <fullName evidence="1">Uncharacterized protein</fullName>
    </submittedName>
</protein>
<accession>A0ABQ6CEM1</accession>
<sequence>MNRNLASRLEKLEGTRKDSGRVIVIECDERGTQDGAKAFFEETTGSVVEQKDFIMLERRSQKGTDAAAEASSQIYAVVGIFDGAEFWAEIFRMIDGKSRGLPKPRETRVSVWEAHNAQIN</sequence>
<comment type="caution">
    <text evidence="1">The sequence shown here is derived from an EMBL/GenBank/DDBJ whole genome shotgun (WGS) entry which is preliminary data.</text>
</comment>
<keyword evidence="2" id="KW-1185">Reference proteome</keyword>
<proteinExistence type="predicted"/>
<name>A0ABQ6CEM1_9HYPH</name>
<dbReference type="Proteomes" id="UP001156882">
    <property type="component" value="Unassembled WGS sequence"/>
</dbReference>
<dbReference type="RefSeq" id="WP_284310936.1">
    <property type="nucleotide sequence ID" value="NZ_BSPC01000009.1"/>
</dbReference>